<gene>
    <name evidence="4" type="ORF">MM415B01290_0003</name>
</gene>
<protein>
    <submittedName>
        <fullName evidence="4">Putative helicase</fullName>
    </submittedName>
</protein>
<reference evidence="4" key="1">
    <citation type="submission" date="2020-03" db="EMBL/GenBank/DDBJ databases">
        <title>The deep terrestrial virosphere.</title>
        <authorList>
            <person name="Holmfeldt K."/>
            <person name="Nilsson E."/>
            <person name="Simone D."/>
            <person name="Lopez-Fernandez M."/>
            <person name="Wu X."/>
            <person name="de Brujin I."/>
            <person name="Lundin D."/>
            <person name="Andersson A."/>
            <person name="Bertilsson S."/>
            <person name="Dopson M."/>
        </authorList>
    </citation>
    <scope>NUCLEOTIDE SEQUENCE</scope>
    <source>
        <strain evidence="4">MM415B01290</strain>
    </source>
</reference>
<dbReference type="EMBL" id="MT141371">
    <property type="protein sequence ID" value="QJA59470.1"/>
    <property type="molecule type" value="Genomic_DNA"/>
</dbReference>
<dbReference type="PROSITE" id="PS51194">
    <property type="entry name" value="HELICASE_CTER"/>
    <property type="match status" value="1"/>
</dbReference>
<dbReference type="GO" id="GO:0016787">
    <property type="term" value="F:hydrolase activity"/>
    <property type="evidence" value="ECO:0007669"/>
    <property type="project" value="UniProtKB-KW"/>
</dbReference>
<dbReference type="GO" id="GO:0005524">
    <property type="term" value="F:ATP binding"/>
    <property type="evidence" value="ECO:0007669"/>
    <property type="project" value="InterPro"/>
</dbReference>
<dbReference type="PROSITE" id="PS51192">
    <property type="entry name" value="HELICASE_ATP_BIND_1"/>
    <property type="match status" value="1"/>
</dbReference>
<feature type="domain" description="Helicase ATP-binding" evidence="2">
    <location>
        <begin position="14"/>
        <end position="170"/>
    </location>
</feature>
<keyword evidence="4" id="KW-0067">ATP-binding</keyword>
<dbReference type="InterPro" id="IPR000330">
    <property type="entry name" value="SNF2_N"/>
</dbReference>
<dbReference type="Gene3D" id="3.40.50.300">
    <property type="entry name" value="P-loop containing nucleotide triphosphate hydrolases"/>
    <property type="match status" value="1"/>
</dbReference>
<dbReference type="GO" id="GO:0004386">
    <property type="term" value="F:helicase activity"/>
    <property type="evidence" value="ECO:0007669"/>
    <property type="project" value="UniProtKB-KW"/>
</dbReference>
<evidence type="ECO:0000256" key="1">
    <source>
        <dbReference type="ARBA" id="ARBA00022801"/>
    </source>
</evidence>
<dbReference type="PANTHER" id="PTHR45766:SF6">
    <property type="entry name" value="SWI_SNF-RELATED MATRIX-ASSOCIATED ACTIN-DEPENDENT REGULATOR OF CHROMATIN SUBFAMILY A-LIKE PROTEIN 1"/>
    <property type="match status" value="1"/>
</dbReference>
<dbReference type="Pfam" id="PF00271">
    <property type="entry name" value="Helicase_C"/>
    <property type="match status" value="1"/>
</dbReference>
<dbReference type="InterPro" id="IPR027417">
    <property type="entry name" value="P-loop_NTPase"/>
</dbReference>
<dbReference type="GO" id="GO:0006281">
    <property type="term" value="P:DNA repair"/>
    <property type="evidence" value="ECO:0007669"/>
    <property type="project" value="TreeGrafter"/>
</dbReference>
<dbReference type="Pfam" id="PF00176">
    <property type="entry name" value="SNF2-rel_dom"/>
    <property type="match status" value="1"/>
</dbReference>
<accession>A0A6M3IPE0</accession>
<dbReference type="SUPFAM" id="SSF52540">
    <property type="entry name" value="P-loop containing nucleoside triphosphate hydrolases"/>
    <property type="match status" value="2"/>
</dbReference>
<proteinExistence type="predicted"/>
<sequence length="447" mass="51369">MKTDLFPYQKKGVRKIEHFKGNALLADVMGLGKTLQALTWINNHKELWPAVIVCPATLKYVWEEEAANHLGIRSEIFEGTKPTNIRLPILPPLLIFNYAILSAWVEWIQKLKPKIFVMDECHFIKSRRNIRTTATQKIAQGVPHKIAISGTPLLNRPAELFTTLNMIRPDLFPEFLPFAFRYCKPKRCFGKWVYTGADNLDELHALLNKTMMIRRRETGLPKKSRFVIPLPIDNRAEYNEAKNDFLGWLRKKNVGKAIRASKAEMLTKIGYLKRLAAHLKRESVAAWLDLFLADSNGKIVVFTIHDDMLYFLYERYKSISTYINRNVTKHNRRNARVQFQTDKKTRILFGSIRSAGVGLTLTAAHTAAFAELPWSPGEVTQAEKRIHRIGTTHPVSIFYLVARHTIEEKLCEIIQSKQDILDTVLDGGKVEDLSVWDMLIEEMEKAS</sequence>
<evidence type="ECO:0000313" key="4">
    <source>
        <dbReference type="EMBL" id="QJA59470.1"/>
    </source>
</evidence>
<dbReference type="Gene3D" id="3.40.50.10810">
    <property type="entry name" value="Tandem AAA-ATPase domain"/>
    <property type="match status" value="1"/>
</dbReference>
<dbReference type="InterPro" id="IPR014001">
    <property type="entry name" value="Helicase_ATP-bd"/>
</dbReference>
<dbReference type="InterPro" id="IPR038718">
    <property type="entry name" value="SNF2-like_sf"/>
</dbReference>
<evidence type="ECO:0000259" key="3">
    <source>
        <dbReference type="PROSITE" id="PS51194"/>
    </source>
</evidence>
<name>A0A6M3IPE0_9ZZZZ</name>
<dbReference type="InterPro" id="IPR001650">
    <property type="entry name" value="Helicase_C-like"/>
</dbReference>
<dbReference type="CDD" id="cd18793">
    <property type="entry name" value="SF2_C_SNF"/>
    <property type="match status" value="1"/>
</dbReference>
<dbReference type="InterPro" id="IPR049730">
    <property type="entry name" value="SNF2/RAD54-like_C"/>
</dbReference>
<dbReference type="AlphaFoldDB" id="A0A6M3IPE0"/>
<feature type="domain" description="Helicase C-terminal" evidence="3">
    <location>
        <begin position="271"/>
        <end position="441"/>
    </location>
</feature>
<dbReference type="PANTHER" id="PTHR45766">
    <property type="entry name" value="DNA ANNEALING HELICASE AND ENDONUCLEASE ZRANB3 FAMILY MEMBER"/>
    <property type="match status" value="1"/>
</dbReference>
<keyword evidence="1" id="KW-0378">Hydrolase</keyword>
<organism evidence="4">
    <name type="scientific">viral metagenome</name>
    <dbReference type="NCBI Taxonomy" id="1070528"/>
    <lineage>
        <taxon>unclassified sequences</taxon>
        <taxon>metagenomes</taxon>
        <taxon>organismal metagenomes</taxon>
    </lineage>
</organism>
<keyword evidence="4" id="KW-0547">Nucleotide-binding</keyword>
<dbReference type="GO" id="GO:0031297">
    <property type="term" value="P:replication fork processing"/>
    <property type="evidence" value="ECO:0007669"/>
    <property type="project" value="TreeGrafter"/>
</dbReference>
<keyword evidence="4" id="KW-0347">Helicase</keyword>
<dbReference type="SMART" id="SM00487">
    <property type="entry name" value="DEXDc"/>
    <property type="match status" value="1"/>
</dbReference>
<evidence type="ECO:0000259" key="2">
    <source>
        <dbReference type="PROSITE" id="PS51192"/>
    </source>
</evidence>